<feature type="region of interest" description="Disordered" evidence="1">
    <location>
        <begin position="52"/>
        <end position="74"/>
    </location>
</feature>
<keyword evidence="3" id="KW-1185">Reference proteome</keyword>
<reference evidence="2 3" key="1">
    <citation type="journal article" date="2015" name="Genome Biol. Evol.">
        <title>Comparative Genomics of a Bacterivorous Green Alga Reveals Evolutionary Causalities and Consequences of Phago-Mixotrophic Mode of Nutrition.</title>
        <authorList>
            <person name="Burns J.A."/>
            <person name="Paasch A."/>
            <person name="Narechania A."/>
            <person name="Kim E."/>
        </authorList>
    </citation>
    <scope>NUCLEOTIDE SEQUENCE [LARGE SCALE GENOMIC DNA]</scope>
    <source>
        <strain evidence="2 3">PLY_AMNH</strain>
    </source>
</reference>
<evidence type="ECO:0000256" key="1">
    <source>
        <dbReference type="SAM" id="MobiDB-lite"/>
    </source>
</evidence>
<dbReference type="Proteomes" id="UP001190700">
    <property type="component" value="Unassembled WGS sequence"/>
</dbReference>
<dbReference type="AlphaFoldDB" id="A0AAE0CE52"/>
<sequence length="74" mass="8416">MTTDLAIKDLTDIIFDLKRYCARGNGQLHHIQARQQIAADVTVRRLHYVHESDPMRVDGESTESACSRNDTDES</sequence>
<organism evidence="2 3">
    <name type="scientific">Cymbomonas tetramitiformis</name>
    <dbReference type="NCBI Taxonomy" id="36881"/>
    <lineage>
        <taxon>Eukaryota</taxon>
        <taxon>Viridiplantae</taxon>
        <taxon>Chlorophyta</taxon>
        <taxon>Pyramimonadophyceae</taxon>
        <taxon>Pyramimonadales</taxon>
        <taxon>Pyramimonadaceae</taxon>
        <taxon>Cymbomonas</taxon>
    </lineage>
</organism>
<name>A0AAE0CE52_9CHLO</name>
<protein>
    <submittedName>
        <fullName evidence="2">Uncharacterized protein</fullName>
    </submittedName>
</protein>
<gene>
    <name evidence="2" type="ORF">CYMTET_38022</name>
</gene>
<proteinExistence type="predicted"/>
<accession>A0AAE0CE52</accession>
<comment type="caution">
    <text evidence="2">The sequence shown here is derived from an EMBL/GenBank/DDBJ whole genome shotgun (WGS) entry which is preliminary data.</text>
</comment>
<dbReference type="EMBL" id="LGRX02025264">
    <property type="protein sequence ID" value="KAK3252693.1"/>
    <property type="molecule type" value="Genomic_DNA"/>
</dbReference>
<evidence type="ECO:0000313" key="2">
    <source>
        <dbReference type="EMBL" id="KAK3252693.1"/>
    </source>
</evidence>
<evidence type="ECO:0000313" key="3">
    <source>
        <dbReference type="Proteomes" id="UP001190700"/>
    </source>
</evidence>